<name>A0A7G9WL33_9FIRM</name>
<dbReference type="KEGG" id="caml:H6X83_02145"/>
<evidence type="ECO:0000313" key="1">
    <source>
        <dbReference type="EMBL" id="QNO19395.1"/>
    </source>
</evidence>
<proteinExistence type="predicted"/>
<protein>
    <submittedName>
        <fullName evidence="1">Uncharacterized protein</fullName>
    </submittedName>
</protein>
<dbReference type="Proteomes" id="UP000516046">
    <property type="component" value="Chromosome"/>
</dbReference>
<organism evidence="1 2">
    <name type="scientific">Caproicibacterium amylolyticum</name>
    <dbReference type="NCBI Taxonomy" id="2766537"/>
    <lineage>
        <taxon>Bacteria</taxon>
        <taxon>Bacillati</taxon>
        <taxon>Bacillota</taxon>
        <taxon>Clostridia</taxon>
        <taxon>Eubacteriales</taxon>
        <taxon>Oscillospiraceae</taxon>
        <taxon>Caproicibacterium</taxon>
    </lineage>
</organism>
<reference evidence="1 2" key="1">
    <citation type="submission" date="2020-08" db="EMBL/GenBank/DDBJ databases">
        <authorList>
            <person name="Ren C."/>
            <person name="Gu Y."/>
            <person name="Xu Y."/>
        </authorList>
    </citation>
    <scope>NUCLEOTIDE SEQUENCE [LARGE SCALE GENOMIC DNA]</scope>
    <source>
        <strain evidence="1 2">LBM18003</strain>
    </source>
</reference>
<accession>A0A7G9WL33</accession>
<evidence type="ECO:0000313" key="2">
    <source>
        <dbReference type="Proteomes" id="UP000516046"/>
    </source>
</evidence>
<gene>
    <name evidence="1" type="ORF">H6X83_02145</name>
</gene>
<dbReference type="AlphaFoldDB" id="A0A7G9WL33"/>
<dbReference type="EMBL" id="CP060696">
    <property type="protein sequence ID" value="QNO19395.1"/>
    <property type="molecule type" value="Genomic_DNA"/>
</dbReference>
<sequence>MLEELKNYLHLEKFSFHYYFYAYLDTGDYQADGLFAKHQVHVKFLQEYQKDESVYHIVFCRIRKQEKDAFLEALRELPDKMLLCGFQDYAVQCKQFMEKIEALQ</sequence>
<keyword evidence="2" id="KW-1185">Reference proteome</keyword>